<protein>
    <submittedName>
        <fullName evidence="2">Unannotated protein</fullName>
    </submittedName>
</protein>
<organism evidence="2">
    <name type="scientific">freshwater metagenome</name>
    <dbReference type="NCBI Taxonomy" id="449393"/>
    <lineage>
        <taxon>unclassified sequences</taxon>
        <taxon>metagenomes</taxon>
        <taxon>ecological metagenomes</taxon>
    </lineage>
</organism>
<evidence type="ECO:0000256" key="1">
    <source>
        <dbReference type="SAM" id="Phobius"/>
    </source>
</evidence>
<proteinExistence type="predicted"/>
<reference evidence="2" key="1">
    <citation type="submission" date="2020-05" db="EMBL/GenBank/DDBJ databases">
        <authorList>
            <person name="Chiriac C."/>
            <person name="Salcher M."/>
            <person name="Ghai R."/>
            <person name="Kavagutti S V."/>
        </authorList>
    </citation>
    <scope>NUCLEOTIDE SEQUENCE</scope>
</reference>
<feature type="transmembrane region" description="Helical" evidence="1">
    <location>
        <begin position="638"/>
        <end position="661"/>
    </location>
</feature>
<sequence length="678" mass="73241">MTGRHRRPRSHGPVLLLLATLVLVAFVPDPTSAQTTTAVTAALVSISPQVRANEPLRIEIQASGAVATDLVRVTIFQRAPDGQSRQMLRRVVDGAEAPRFSPYAPIIRRVSELTDPSRQSLVLSAATTELPQTRGVYPLQITVGSSKPLTTWLVRVGPAAAGDIPYTVSFVVPVKSPIADQPDGTTVISSTEVARLDSLSTVIVNAPRGSMTVAPNPETLDALDASNPTARSALENLQRATTNNTVLAAPLVPIDVDAWRRAGREDYVALMLRAGRDTLSRTLGLTATDISSRTVVLGTYDSPASLDSLRREGATNLIVRDTQLEGLRTTDFPSPFAQTFRIRDAGNQDLLAASADTWLTNAVVQLDRSTDRSAKAQQILADLAAGFFDRTNAARGSVILLPDNWAPNAAEIVKLLLTPLSTSSVVQMRSIDAFFATVSRSNPDREGEIETLSSGPMRRNLVTARGPDVDSFARDLDQARDTLQSYESIFGVAPKMHTTPFDELLLASADHRLSDTQNRAYIDAATSFVMQSIRTPAGKIAITAPESERFTLTSRREKIRIVIDNGLATPASVRIDLRSEKLTFPQGDSINTTLQPGSNVIEFEVSVKTSGDSLLEYTVNAPKGSLGELARGKLRVRAWALSGVGVVLSGLAILVILTWWIRHTVRTRRTKRALVPAT</sequence>
<keyword evidence="1" id="KW-0472">Membrane</keyword>
<keyword evidence="1" id="KW-0812">Transmembrane</keyword>
<accession>A0A6J6SSD2</accession>
<dbReference type="EMBL" id="CAEZYR010000026">
    <property type="protein sequence ID" value="CAB4737821.1"/>
    <property type="molecule type" value="Genomic_DNA"/>
</dbReference>
<gene>
    <name evidence="2" type="ORF">UFOPK2754_00947</name>
</gene>
<dbReference type="AlphaFoldDB" id="A0A6J6SSD2"/>
<keyword evidence="1" id="KW-1133">Transmembrane helix</keyword>
<name>A0A6J6SSD2_9ZZZZ</name>
<evidence type="ECO:0000313" key="2">
    <source>
        <dbReference type="EMBL" id="CAB4737821.1"/>
    </source>
</evidence>